<evidence type="ECO:0000256" key="4">
    <source>
        <dbReference type="HAMAP-Rule" id="MF_00528"/>
    </source>
</evidence>
<evidence type="ECO:0000313" key="5">
    <source>
        <dbReference type="EMBL" id="SNS21295.1"/>
    </source>
</evidence>
<dbReference type="SUPFAM" id="SSF52972">
    <property type="entry name" value="ITPase-like"/>
    <property type="match status" value="1"/>
</dbReference>
<dbReference type="PANTHER" id="PTHR43213">
    <property type="entry name" value="BIFUNCTIONAL DTTP/UTP PYROPHOSPHATASE/METHYLTRANSFERASE PROTEIN-RELATED"/>
    <property type="match status" value="1"/>
</dbReference>
<dbReference type="Pfam" id="PF02545">
    <property type="entry name" value="Maf"/>
    <property type="match status" value="1"/>
</dbReference>
<comment type="cofactor">
    <cofactor evidence="1 4">
        <name>a divalent metal cation</name>
        <dbReference type="ChEBI" id="CHEBI:60240"/>
    </cofactor>
</comment>
<comment type="subcellular location">
    <subcellularLocation>
        <location evidence="4">Cytoplasm</location>
    </subcellularLocation>
</comment>
<dbReference type="EC" id="3.6.1.9" evidence="4"/>
<dbReference type="GO" id="GO:0005737">
    <property type="term" value="C:cytoplasm"/>
    <property type="evidence" value="ECO:0007669"/>
    <property type="project" value="UniProtKB-SubCell"/>
</dbReference>
<sequence>MTNACTPPAGPGAYRSLSTLVLGSSSPRRRELLGSLGLEFEVCPSNAPEPPPAPGEAPEAYARRMARAKTMDVAALYPQSAVLGADTIVVLPGAPGRDATVLGKPLDEAHALDMLTRLSGRGHLVVTGCCLALPGRPEPLCFAVTTEVFMRASTRQELAAYVATGEPADKAGAYAIQGLGGFLVERVCGSYTNVVGLPVTECVAALVSLGVIAARRV</sequence>
<dbReference type="HAMAP" id="MF_00528">
    <property type="entry name" value="Maf"/>
    <property type="match status" value="1"/>
</dbReference>
<protein>
    <recommendedName>
        <fullName evidence="4">dTTP/UTP pyrophosphatase</fullName>
        <shortName evidence="4">dTTPase/UTPase</shortName>
        <ecNumber evidence="4">3.6.1.9</ecNumber>
    </recommendedName>
    <alternativeName>
        <fullName evidence="4">Nucleoside triphosphate pyrophosphatase</fullName>
    </alternativeName>
    <alternativeName>
        <fullName evidence="4">Nucleotide pyrophosphatase</fullName>
        <shortName evidence="4">Nucleotide PPase</shortName>
    </alternativeName>
</protein>
<reference evidence="5 6" key="1">
    <citation type="submission" date="2017-06" db="EMBL/GenBank/DDBJ databases">
        <authorList>
            <person name="Kim H.J."/>
            <person name="Triplett B.A."/>
        </authorList>
    </citation>
    <scope>NUCLEOTIDE SEQUENCE [LARGE SCALE GENOMIC DNA]</scope>
    <source>
        <strain evidence="5 6">DSM 13116</strain>
    </source>
</reference>
<comment type="catalytic activity">
    <reaction evidence="4">
        <text>UTP + H2O = UMP + diphosphate + H(+)</text>
        <dbReference type="Rhea" id="RHEA:29395"/>
        <dbReference type="ChEBI" id="CHEBI:15377"/>
        <dbReference type="ChEBI" id="CHEBI:15378"/>
        <dbReference type="ChEBI" id="CHEBI:33019"/>
        <dbReference type="ChEBI" id="CHEBI:46398"/>
        <dbReference type="ChEBI" id="CHEBI:57865"/>
        <dbReference type="EC" id="3.6.1.9"/>
    </reaction>
</comment>
<feature type="site" description="Important for substrate specificity" evidence="4">
    <location>
        <position position="87"/>
    </location>
</feature>
<dbReference type="InterPro" id="IPR029001">
    <property type="entry name" value="ITPase-like_fam"/>
</dbReference>
<keyword evidence="4" id="KW-0963">Cytoplasm</keyword>
<dbReference type="GO" id="GO:0036221">
    <property type="term" value="F:UTP diphosphatase activity"/>
    <property type="evidence" value="ECO:0007669"/>
    <property type="project" value="RHEA"/>
</dbReference>
<dbReference type="Gene3D" id="3.90.950.10">
    <property type="match status" value="1"/>
</dbReference>
<dbReference type="GO" id="GO:0036218">
    <property type="term" value="F:dTTP diphosphatase activity"/>
    <property type="evidence" value="ECO:0007669"/>
    <property type="project" value="RHEA"/>
</dbReference>
<accession>A0A239CMB2</accession>
<keyword evidence="6" id="KW-1185">Reference proteome</keyword>
<name>A0A239CMB2_9BACT</name>
<comment type="catalytic activity">
    <reaction evidence="4">
        <text>dTTP + H2O = dTMP + diphosphate + H(+)</text>
        <dbReference type="Rhea" id="RHEA:28534"/>
        <dbReference type="ChEBI" id="CHEBI:15377"/>
        <dbReference type="ChEBI" id="CHEBI:15378"/>
        <dbReference type="ChEBI" id="CHEBI:33019"/>
        <dbReference type="ChEBI" id="CHEBI:37568"/>
        <dbReference type="ChEBI" id="CHEBI:63528"/>
        <dbReference type="EC" id="3.6.1.9"/>
    </reaction>
</comment>
<organism evidence="5 6">
    <name type="scientific">Humidesulfovibrio mexicanus</name>
    <dbReference type="NCBI Taxonomy" id="147047"/>
    <lineage>
        <taxon>Bacteria</taxon>
        <taxon>Pseudomonadati</taxon>
        <taxon>Thermodesulfobacteriota</taxon>
        <taxon>Desulfovibrionia</taxon>
        <taxon>Desulfovibrionales</taxon>
        <taxon>Desulfovibrionaceae</taxon>
        <taxon>Humidesulfovibrio</taxon>
    </lineage>
</organism>
<dbReference type="RefSeq" id="WP_089275396.1">
    <property type="nucleotide sequence ID" value="NZ_FZOC01000008.1"/>
</dbReference>
<keyword evidence="3 4" id="KW-0546">Nucleotide metabolism</keyword>
<dbReference type="PANTHER" id="PTHR43213:SF5">
    <property type="entry name" value="BIFUNCTIONAL DTTP_UTP PYROPHOSPHATASE_METHYLTRANSFERASE PROTEIN-RELATED"/>
    <property type="match status" value="1"/>
</dbReference>
<dbReference type="AlphaFoldDB" id="A0A239CMB2"/>
<dbReference type="NCBIfam" id="TIGR00172">
    <property type="entry name" value="maf"/>
    <property type="match status" value="1"/>
</dbReference>
<feature type="site" description="Important for substrate specificity" evidence="4">
    <location>
        <position position="28"/>
    </location>
</feature>
<dbReference type="OrthoDB" id="9807767at2"/>
<evidence type="ECO:0000256" key="3">
    <source>
        <dbReference type="ARBA" id="ARBA00023080"/>
    </source>
</evidence>
<evidence type="ECO:0000313" key="6">
    <source>
        <dbReference type="Proteomes" id="UP000198324"/>
    </source>
</evidence>
<comment type="function">
    <text evidence="4">Nucleoside triphosphate pyrophosphatase that hydrolyzes dTTP and UTP. May have a dual role in cell division arrest and in preventing the incorporation of modified nucleotides into cellular nucleic acids.</text>
</comment>
<feature type="site" description="Important for substrate specificity" evidence="4">
    <location>
        <position position="177"/>
    </location>
</feature>
<dbReference type="GO" id="GO:0009117">
    <property type="term" value="P:nucleotide metabolic process"/>
    <property type="evidence" value="ECO:0007669"/>
    <property type="project" value="UniProtKB-KW"/>
</dbReference>
<gene>
    <name evidence="5" type="ORF">SAMN04488503_3213</name>
</gene>
<proteinExistence type="inferred from homology"/>
<dbReference type="EMBL" id="FZOC01000008">
    <property type="protein sequence ID" value="SNS21295.1"/>
    <property type="molecule type" value="Genomic_DNA"/>
</dbReference>
<evidence type="ECO:0000256" key="2">
    <source>
        <dbReference type="ARBA" id="ARBA00022801"/>
    </source>
</evidence>
<comment type="caution">
    <text evidence="4">Lacks conserved residue(s) required for the propagation of feature annotation.</text>
</comment>
<keyword evidence="2 4" id="KW-0378">Hydrolase</keyword>
<dbReference type="CDD" id="cd00555">
    <property type="entry name" value="Maf"/>
    <property type="match status" value="1"/>
</dbReference>
<comment type="similarity">
    <text evidence="4">Belongs to the Maf family. YhdE subfamily.</text>
</comment>
<feature type="active site" description="Proton acceptor" evidence="4">
    <location>
        <position position="86"/>
    </location>
</feature>
<evidence type="ECO:0000256" key="1">
    <source>
        <dbReference type="ARBA" id="ARBA00001968"/>
    </source>
</evidence>
<dbReference type="PIRSF" id="PIRSF006305">
    <property type="entry name" value="Maf"/>
    <property type="match status" value="1"/>
</dbReference>
<dbReference type="InterPro" id="IPR003697">
    <property type="entry name" value="Maf-like"/>
</dbReference>
<dbReference type="Proteomes" id="UP000198324">
    <property type="component" value="Unassembled WGS sequence"/>
</dbReference>